<dbReference type="SMART" id="SM00331">
    <property type="entry name" value="PP2C_SIG"/>
    <property type="match status" value="1"/>
</dbReference>
<keyword evidence="1 4" id="KW-0378">Hydrolase</keyword>
<evidence type="ECO:0000256" key="1">
    <source>
        <dbReference type="ARBA" id="ARBA00022801"/>
    </source>
</evidence>
<proteinExistence type="predicted"/>
<dbReference type="EMBL" id="CP137573">
    <property type="protein sequence ID" value="WOX25881.1"/>
    <property type="molecule type" value="Genomic_DNA"/>
</dbReference>
<feature type="transmembrane region" description="Helical" evidence="2">
    <location>
        <begin position="20"/>
        <end position="39"/>
    </location>
</feature>
<gene>
    <name evidence="4" type="ORF">R2D22_32675</name>
</gene>
<keyword evidence="5" id="KW-1185">Reference proteome</keyword>
<accession>A0ABZ0M357</accession>
<feature type="transmembrane region" description="Helical" evidence="2">
    <location>
        <begin position="67"/>
        <end position="86"/>
    </location>
</feature>
<dbReference type="PANTHER" id="PTHR43156">
    <property type="entry name" value="STAGE II SPORULATION PROTEIN E-RELATED"/>
    <property type="match status" value="1"/>
</dbReference>
<keyword evidence="2" id="KW-0472">Membrane</keyword>
<evidence type="ECO:0000256" key="2">
    <source>
        <dbReference type="SAM" id="Phobius"/>
    </source>
</evidence>
<dbReference type="InterPro" id="IPR001932">
    <property type="entry name" value="PPM-type_phosphatase-like_dom"/>
</dbReference>
<sequence>MDSSRQHDTPLVARHRARPWLLAVSFALIAAVTVVDVLSPPEVHLGPFLVAAPALTASFAGARTTALVGAVAVAAQVGVAVARTSLTDLNHTYQIIALVLISAMVTFFAHLREQHESKVSRLRSIAQAAQGAVLRPLPRRAGPLTIASVYLAAEEEANMGGDLYAAARTASGTRLLIGDARGKGLDAISEASLVMGAFRVSAGRAARLPELVASLEAGVGSAQDSGGTDEPDAAASTAREEAFVTALVLDVPDDEPVVHVANCGHPPPLVLRDGHVVVLDSAAPSPPLGLTALLSPEILVETFPFRVGDVLLLYTDGVIEARDRSRAFYPLQERVAAWAGEEPQTLLRQLSGDLRGYVGGHLGDDAALVAIERRAPGTGGPEADRGQIMAGP</sequence>
<evidence type="ECO:0000259" key="3">
    <source>
        <dbReference type="SMART" id="SM00331"/>
    </source>
</evidence>
<evidence type="ECO:0000313" key="4">
    <source>
        <dbReference type="EMBL" id="WOX25881.1"/>
    </source>
</evidence>
<reference evidence="4 5" key="1">
    <citation type="submission" date="2023-10" db="EMBL/GenBank/DDBJ databases">
        <title>The genome sequence of Streptomyces sp. HUAS YS2.</title>
        <authorList>
            <person name="Mo P."/>
        </authorList>
    </citation>
    <scope>NUCLEOTIDE SEQUENCE [LARGE SCALE GENOMIC DNA]</scope>
    <source>
        <strain evidence="4 5">HUAS YS2</strain>
    </source>
</reference>
<dbReference type="Pfam" id="PF07228">
    <property type="entry name" value="SpoIIE"/>
    <property type="match status" value="1"/>
</dbReference>
<feature type="domain" description="PPM-type phosphatase" evidence="3">
    <location>
        <begin position="144"/>
        <end position="373"/>
    </location>
</feature>
<dbReference type="EC" id="3.1.3.16" evidence="4"/>
<feature type="transmembrane region" description="Helical" evidence="2">
    <location>
        <begin position="92"/>
        <end position="111"/>
    </location>
</feature>
<dbReference type="RefSeq" id="WP_318108676.1">
    <property type="nucleotide sequence ID" value="NZ_CP137573.1"/>
</dbReference>
<name>A0ABZ0M357_9ACTN</name>
<dbReference type="PANTHER" id="PTHR43156:SF2">
    <property type="entry name" value="STAGE II SPORULATION PROTEIN E"/>
    <property type="match status" value="1"/>
</dbReference>
<dbReference type="GO" id="GO:0004722">
    <property type="term" value="F:protein serine/threonine phosphatase activity"/>
    <property type="evidence" value="ECO:0007669"/>
    <property type="project" value="UniProtKB-EC"/>
</dbReference>
<keyword evidence="2" id="KW-1133">Transmembrane helix</keyword>
<dbReference type="SUPFAM" id="SSF81606">
    <property type="entry name" value="PP2C-like"/>
    <property type="match status" value="1"/>
</dbReference>
<dbReference type="InterPro" id="IPR052016">
    <property type="entry name" value="Bact_Sigma-Reg"/>
</dbReference>
<organism evidence="4 5">
    <name type="scientific">Streptomyces solicathayae</name>
    <dbReference type="NCBI Taxonomy" id="3081768"/>
    <lineage>
        <taxon>Bacteria</taxon>
        <taxon>Bacillati</taxon>
        <taxon>Actinomycetota</taxon>
        <taxon>Actinomycetes</taxon>
        <taxon>Kitasatosporales</taxon>
        <taxon>Streptomycetaceae</taxon>
        <taxon>Streptomyces</taxon>
    </lineage>
</organism>
<keyword evidence="2" id="KW-0812">Transmembrane</keyword>
<dbReference type="Gene3D" id="3.60.40.10">
    <property type="entry name" value="PPM-type phosphatase domain"/>
    <property type="match status" value="1"/>
</dbReference>
<dbReference type="InterPro" id="IPR036457">
    <property type="entry name" value="PPM-type-like_dom_sf"/>
</dbReference>
<evidence type="ECO:0000313" key="5">
    <source>
        <dbReference type="Proteomes" id="UP001301731"/>
    </source>
</evidence>
<protein>
    <submittedName>
        <fullName evidence="4">PP2C family protein-serine/threonine phosphatase</fullName>
        <ecNumber evidence="4">3.1.3.16</ecNumber>
    </submittedName>
</protein>
<dbReference type="Proteomes" id="UP001301731">
    <property type="component" value="Chromosome"/>
</dbReference>